<feature type="transmembrane region" description="Helical" evidence="17">
    <location>
        <begin position="315"/>
        <end position="332"/>
    </location>
</feature>
<keyword evidence="13 17" id="KW-0408">Iron</keyword>
<feature type="transmembrane region" description="Helical" evidence="17">
    <location>
        <begin position="338"/>
        <end position="360"/>
    </location>
</feature>
<evidence type="ECO:0000256" key="14">
    <source>
        <dbReference type="ARBA" id="ARBA00023075"/>
    </source>
</evidence>
<dbReference type="GO" id="GO:0008121">
    <property type="term" value="F:quinol-cytochrome-c reductase activity"/>
    <property type="evidence" value="ECO:0007669"/>
    <property type="project" value="TreeGrafter"/>
</dbReference>
<dbReference type="Pfam" id="PF00032">
    <property type="entry name" value="Cytochrom_B_C"/>
    <property type="match status" value="1"/>
</dbReference>
<evidence type="ECO:0000259" key="19">
    <source>
        <dbReference type="PROSITE" id="PS51003"/>
    </source>
</evidence>
<evidence type="ECO:0000256" key="6">
    <source>
        <dbReference type="ARBA" id="ARBA00022617"/>
    </source>
</evidence>
<feature type="transmembrane region" description="Helical" evidence="17">
    <location>
        <begin position="173"/>
        <end position="199"/>
    </location>
</feature>
<feature type="transmembrane region" description="Helical" evidence="17">
    <location>
        <begin position="106"/>
        <end position="129"/>
    </location>
</feature>
<evidence type="ECO:0000256" key="15">
    <source>
        <dbReference type="ARBA" id="ARBA00023128"/>
    </source>
</evidence>
<feature type="transmembrane region" description="Helical" evidence="17">
    <location>
        <begin position="73"/>
        <end position="94"/>
    </location>
</feature>
<evidence type="ECO:0000256" key="2">
    <source>
        <dbReference type="ARBA" id="ARBA00004448"/>
    </source>
</evidence>
<dbReference type="AlphaFoldDB" id="M1E1L1"/>
<keyword evidence="8 17" id="KW-0812">Transmembrane</keyword>
<keyword evidence="5 17" id="KW-0813">Transport</keyword>
<keyword evidence="12 17" id="KW-1133">Transmembrane helix</keyword>
<dbReference type="InterPro" id="IPR005798">
    <property type="entry name" value="Cyt_b/b6_C"/>
</dbReference>
<dbReference type="InterPro" id="IPR016174">
    <property type="entry name" value="Di-haem_cyt_TM"/>
</dbReference>
<name>M1E1L1_PRAVU</name>
<dbReference type="GO" id="GO:0046872">
    <property type="term" value="F:metal ion binding"/>
    <property type="evidence" value="ECO:0007669"/>
    <property type="project" value="UniProtKB-UniRule"/>
</dbReference>
<dbReference type="InterPro" id="IPR027387">
    <property type="entry name" value="Cytb/b6-like_sf"/>
</dbReference>
<evidence type="ECO:0000256" key="11">
    <source>
        <dbReference type="ARBA" id="ARBA00022982"/>
    </source>
</evidence>
<evidence type="ECO:0000256" key="10">
    <source>
        <dbReference type="ARBA" id="ARBA00022792"/>
    </source>
</evidence>
<evidence type="ECO:0000256" key="13">
    <source>
        <dbReference type="ARBA" id="ARBA00023004"/>
    </source>
</evidence>
<dbReference type="GO" id="GO:0016491">
    <property type="term" value="F:oxidoreductase activity"/>
    <property type="evidence" value="ECO:0007669"/>
    <property type="project" value="UniProtKB-UniRule"/>
</dbReference>
<keyword evidence="9 17" id="KW-0479">Metal-binding</keyword>
<feature type="domain" description="Cytochrome b/b6 C-terminal region profile" evidence="19">
    <location>
        <begin position="206"/>
        <end position="368"/>
    </location>
</feature>
<keyword evidence="11 17" id="KW-0249">Electron transport</keyword>
<evidence type="ECO:0000256" key="17">
    <source>
        <dbReference type="RuleBase" id="RU362117"/>
    </source>
</evidence>
<evidence type="ECO:0000256" key="8">
    <source>
        <dbReference type="ARBA" id="ARBA00022692"/>
    </source>
</evidence>
<dbReference type="EMBL" id="GQ332425">
    <property type="protein sequence ID" value="ACV96751.1"/>
    <property type="molecule type" value="Genomic_DNA"/>
</dbReference>
<dbReference type="GO" id="GO:0005743">
    <property type="term" value="C:mitochondrial inner membrane"/>
    <property type="evidence" value="ECO:0007669"/>
    <property type="project" value="UniProtKB-SubCell"/>
</dbReference>
<dbReference type="Pfam" id="PF00033">
    <property type="entry name" value="Cytochrome_B"/>
    <property type="match status" value="1"/>
</dbReference>
<evidence type="ECO:0000256" key="1">
    <source>
        <dbReference type="ARBA" id="ARBA00002566"/>
    </source>
</evidence>
<dbReference type="InterPro" id="IPR048259">
    <property type="entry name" value="Cytochrome_b_N_euk/bac"/>
</dbReference>
<geneLocation type="mitochondrion" evidence="20"/>
<evidence type="ECO:0000256" key="9">
    <source>
        <dbReference type="ARBA" id="ARBA00022723"/>
    </source>
</evidence>
<reference evidence="20" key="1">
    <citation type="journal article" date="2013" name="BMC Evol. Biol.">
        <title>Comparative analysis of complete mitochondrial genome sequences confirms independent origins of plant-parasitic nematodes.</title>
        <authorList>
            <person name="Sultana T."/>
            <person name="Kim J."/>
            <person name="Lee S.H."/>
            <person name="Han H."/>
            <person name="Kim S."/>
            <person name="Min G.S."/>
            <person name="Nadler S.A."/>
            <person name="Park J.K."/>
        </authorList>
    </citation>
    <scope>NUCLEOTIDE SEQUENCE</scope>
</reference>
<dbReference type="SUPFAM" id="SSF81648">
    <property type="entry name" value="a domain/subunit of cytochrome bc1 complex (Ubiquinol-cytochrome c reductase)"/>
    <property type="match status" value="1"/>
</dbReference>
<dbReference type="GO" id="GO:0006122">
    <property type="term" value="P:mitochondrial electron transport, ubiquinol to cytochrome c"/>
    <property type="evidence" value="ECO:0007669"/>
    <property type="project" value="TreeGrafter"/>
</dbReference>
<keyword evidence="10" id="KW-0999">Mitochondrion inner membrane</keyword>
<feature type="transmembrane region" description="Helical" evidence="17">
    <location>
        <begin position="136"/>
        <end position="161"/>
    </location>
</feature>
<evidence type="ECO:0000313" key="20">
    <source>
        <dbReference type="EMBL" id="ACV96751.1"/>
    </source>
</evidence>
<comment type="cofactor">
    <cofactor evidence="17">
        <name>heme b</name>
        <dbReference type="ChEBI" id="CHEBI:60344"/>
    </cofactor>
    <text evidence="17">Binds 2 heme groups non-covalently.</text>
</comment>
<evidence type="ECO:0000259" key="18">
    <source>
        <dbReference type="PROSITE" id="PS51002"/>
    </source>
</evidence>
<keyword evidence="14" id="KW-0830">Ubiquinone</keyword>
<keyword evidence="15 17" id="KW-0496">Mitochondrion</keyword>
<evidence type="ECO:0000256" key="16">
    <source>
        <dbReference type="ARBA" id="ARBA00023136"/>
    </source>
</evidence>
<dbReference type="InterPro" id="IPR036150">
    <property type="entry name" value="Cyt_b/b6_C_sf"/>
</dbReference>
<organism evidence="20">
    <name type="scientific">Pratylenchus vulnus</name>
    <name type="common">Walnut root-lesion nematode worm</name>
    <dbReference type="NCBI Taxonomy" id="45931"/>
    <lineage>
        <taxon>Eukaryota</taxon>
        <taxon>Metazoa</taxon>
        <taxon>Ecdysozoa</taxon>
        <taxon>Nematoda</taxon>
        <taxon>Chromadorea</taxon>
        <taxon>Rhabditida</taxon>
        <taxon>Tylenchina</taxon>
        <taxon>Tylenchomorpha</taxon>
        <taxon>Tylenchoidea</taxon>
        <taxon>Pratylenchidae</taxon>
        <taxon>Pratylenchinae</taxon>
        <taxon>Pratylenchus</taxon>
    </lineage>
</organism>
<dbReference type="PANTHER" id="PTHR19271">
    <property type="entry name" value="CYTOCHROME B"/>
    <property type="match status" value="1"/>
</dbReference>
<proteinExistence type="inferred from homology"/>
<dbReference type="SUPFAM" id="SSF81342">
    <property type="entry name" value="Transmembrane di-heme cytochromes"/>
    <property type="match status" value="1"/>
</dbReference>
<evidence type="ECO:0000256" key="12">
    <source>
        <dbReference type="ARBA" id="ARBA00022989"/>
    </source>
</evidence>
<evidence type="ECO:0000256" key="3">
    <source>
        <dbReference type="ARBA" id="ARBA00011649"/>
    </source>
</evidence>
<feature type="transmembrane region" description="Helical" evidence="17">
    <location>
        <begin position="220"/>
        <end position="239"/>
    </location>
</feature>
<dbReference type="PROSITE" id="PS51003">
    <property type="entry name" value="CYTB_CTER"/>
    <property type="match status" value="1"/>
</dbReference>
<keyword evidence="7 17" id="KW-0679">Respiratory chain</keyword>
<dbReference type="Gene3D" id="1.20.810.10">
    <property type="entry name" value="Cytochrome Bc1 Complex, Chain C"/>
    <property type="match status" value="1"/>
</dbReference>
<feature type="domain" description="Cytochrome b/b6 N-terminal region profile" evidence="18">
    <location>
        <begin position="1"/>
        <end position="205"/>
    </location>
</feature>
<comment type="subcellular location">
    <subcellularLocation>
        <location evidence="2">Mitochondrion inner membrane</location>
        <topology evidence="2">Multi-pass membrane protein</topology>
    </subcellularLocation>
</comment>
<evidence type="ECO:0000256" key="7">
    <source>
        <dbReference type="ARBA" id="ARBA00022660"/>
    </source>
</evidence>
<dbReference type="PROSITE" id="PS51002">
    <property type="entry name" value="CYTB_NTER"/>
    <property type="match status" value="1"/>
</dbReference>
<keyword evidence="6 17" id="KW-0349">Heme</keyword>
<accession>M1E1L1</accession>
<comment type="similarity">
    <text evidence="17">Belongs to the cytochrome b family.</text>
</comment>
<evidence type="ECO:0000256" key="5">
    <source>
        <dbReference type="ARBA" id="ARBA00022448"/>
    </source>
</evidence>
<feature type="transmembrane region" description="Helical" evidence="17">
    <location>
        <begin position="283"/>
        <end position="303"/>
    </location>
</feature>
<keyword evidence="16 17" id="KW-0472">Membrane</keyword>
<comment type="subunit">
    <text evidence="3">The main subunits of complex b-c1 are: cytochrome b, cytochrome c1 and the Rieske protein.</text>
</comment>
<dbReference type="CDD" id="cd00284">
    <property type="entry name" value="Cytochrome_b_N"/>
    <property type="match status" value="1"/>
</dbReference>
<dbReference type="InterPro" id="IPR005797">
    <property type="entry name" value="Cyt_b/b6_N"/>
</dbReference>
<dbReference type="PANTHER" id="PTHR19271:SF16">
    <property type="entry name" value="CYTOCHROME B"/>
    <property type="match status" value="1"/>
</dbReference>
<gene>
    <name evidence="20" type="primary">CYTB</name>
</gene>
<sequence length="368" mass="42443">MIKVKVCFLLMKMIKSFGAYEGLTYTFNLGSALGMVLLMQTMSGLMMSLYYEPNSDLAFFSVQEIMMEVSGGWLFRLLHANGASFFFVLIYLHFFKGLFYSSFNLVKVWSMGSMILLFLMAEAFLGYTLVWSQMSFWAGTVITGLLSVIPLVGKTLVLWVWGGFGLSTNTLKFFFVLHFILPFVIILLACFHLFFLHLYGSTSELYCHGDYVKSSFFPYYWIKDLMNLLLLMVFLVWVMTLPLELGDPLGFEEVNSLVSPTHIVPEWYFLWAYGILRAVPSKLFGVLVLGLSVLSTFLFPIFSKMPNSKYYYKKMSSILLIFSLCFLSWLGPSQPEPPYVILSQIMTCFFFTLELVWLMMMDTNYYKD</sequence>
<comment type="function">
    <text evidence="1 17">Component of the ubiquinol-cytochrome c reductase complex (complex III or cytochrome b-c1 complex) that is part of the mitochondrial respiratory chain. The b-c1 complex mediates electron transfer from ubiquinol to cytochrome c. Contributes to the generation of a proton gradient across the mitochondrial membrane that is then used for ATP synthesis.</text>
</comment>
<protein>
    <recommendedName>
        <fullName evidence="4 17">Cytochrome b</fullName>
    </recommendedName>
</protein>
<evidence type="ECO:0000256" key="4">
    <source>
        <dbReference type="ARBA" id="ARBA00013531"/>
    </source>
</evidence>